<evidence type="ECO:0000256" key="8">
    <source>
        <dbReference type="RuleBase" id="RU361156"/>
    </source>
</evidence>
<dbReference type="PRINTS" id="PR00724">
    <property type="entry name" value="CRBOXYPTASEC"/>
</dbReference>
<evidence type="ECO:0000256" key="5">
    <source>
        <dbReference type="ARBA" id="ARBA00022670"/>
    </source>
</evidence>
<dbReference type="InterPro" id="IPR018202">
    <property type="entry name" value="Ser_caboxypep_ser_AS"/>
</dbReference>
<evidence type="ECO:0000256" key="3">
    <source>
        <dbReference type="ARBA" id="ARBA00022525"/>
    </source>
</evidence>
<reference evidence="9 10" key="1">
    <citation type="journal article" date="2013" name="BMC Genomics">
        <title>The miniature genome of a carnivorous plant Genlisea aurea contains a low number of genes and short non-coding sequences.</title>
        <authorList>
            <person name="Leushkin E.V."/>
            <person name="Sutormin R.A."/>
            <person name="Nabieva E.R."/>
            <person name="Penin A.A."/>
            <person name="Kondrashov A.S."/>
            <person name="Logacheva M.D."/>
        </authorList>
    </citation>
    <scope>NUCLEOTIDE SEQUENCE [LARGE SCALE GENOMIC DNA]</scope>
</reference>
<name>S8D3I9_9LAMI</name>
<keyword evidence="10" id="KW-1185">Reference proteome</keyword>
<dbReference type="GO" id="GO:0005576">
    <property type="term" value="C:extracellular region"/>
    <property type="evidence" value="ECO:0007669"/>
    <property type="project" value="UniProtKB-SubCell"/>
</dbReference>
<protein>
    <recommendedName>
        <fullName evidence="8">Carboxypeptidase</fullName>
        <ecNumber evidence="8">3.4.16.-</ecNumber>
    </recommendedName>
</protein>
<comment type="caution">
    <text evidence="9">The sequence shown here is derived from an EMBL/GenBank/DDBJ whole genome shotgun (WGS) entry which is preliminary data.</text>
</comment>
<evidence type="ECO:0000256" key="2">
    <source>
        <dbReference type="ARBA" id="ARBA00009431"/>
    </source>
</evidence>
<dbReference type="InterPro" id="IPR033124">
    <property type="entry name" value="Ser_caboxypep_his_AS"/>
</dbReference>
<evidence type="ECO:0000256" key="7">
    <source>
        <dbReference type="ARBA" id="ARBA00023180"/>
    </source>
</evidence>
<evidence type="ECO:0000313" key="9">
    <source>
        <dbReference type="EMBL" id="EPS74304.1"/>
    </source>
</evidence>
<dbReference type="InterPro" id="IPR001563">
    <property type="entry name" value="Peptidase_S10"/>
</dbReference>
<evidence type="ECO:0000256" key="1">
    <source>
        <dbReference type="ARBA" id="ARBA00004613"/>
    </source>
</evidence>
<feature type="non-terminal residue" evidence="9">
    <location>
        <position position="1"/>
    </location>
</feature>
<dbReference type="AlphaFoldDB" id="S8D3I9"/>
<dbReference type="EC" id="3.4.16.-" evidence="8"/>
<dbReference type="Pfam" id="PF00450">
    <property type="entry name" value="Peptidase_S10"/>
    <property type="match status" value="1"/>
</dbReference>
<keyword evidence="3" id="KW-0964">Secreted</keyword>
<keyword evidence="5 8" id="KW-0645">Protease</keyword>
<dbReference type="PANTHER" id="PTHR11802:SF281">
    <property type="entry name" value="CARBOXYPEPTIDASE"/>
    <property type="match status" value="1"/>
</dbReference>
<feature type="non-terminal residue" evidence="9">
    <location>
        <position position="308"/>
    </location>
</feature>
<keyword evidence="4 8" id="KW-0121">Carboxypeptidase</keyword>
<dbReference type="PANTHER" id="PTHR11802">
    <property type="entry name" value="SERINE PROTEASE FAMILY S10 SERINE CARBOXYPEPTIDASE"/>
    <property type="match status" value="1"/>
</dbReference>
<organism evidence="9 10">
    <name type="scientific">Genlisea aurea</name>
    <dbReference type="NCBI Taxonomy" id="192259"/>
    <lineage>
        <taxon>Eukaryota</taxon>
        <taxon>Viridiplantae</taxon>
        <taxon>Streptophyta</taxon>
        <taxon>Embryophyta</taxon>
        <taxon>Tracheophyta</taxon>
        <taxon>Spermatophyta</taxon>
        <taxon>Magnoliopsida</taxon>
        <taxon>eudicotyledons</taxon>
        <taxon>Gunneridae</taxon>
        <taxon>Pentapetalae</taxon>
        <taxon>asterids</taxon>
        <taxon>lamiids</taxon>
        <taxon>Lamiales</taxon>
        <taxon>Lentibulariaceae</taxon>
        <taxon>Genlisea</taxon>
    </lineage>
</organism>
<keyword evidence="6 8" id="KW-0378">Hydrolase</keyword>
<accession>S8D3I9</accession>
<gene>
    <name evidence="9" type="ORF">M569_00447</name>
</gene>
<comment type="similarity">
    <text evidence="2 8">Belongs to the peptidase S10 family.</text>
</comment>
<dbReference type="GO" id="GO:0005773">
    <property type="term" value="C:vacuole"/>
    <property type="evidence" value="ECO:0007669"/>
    <property type="project" value="TreeGrafter"/>
</dbReference>
<comment type="subcellular location">
    <subcellularLocation>
        <location evidence="1">Secreted</location>
    </subcellularLocation>
</comment>
<dbReference type="Proteomes" id="UP000015453">
    <property type="component" value="Unassembled WGS sequence"/>
</dbReference>
<dbReference type="OrthoDB" id="443318at2759"/>
<proteinExistence type="inferred from homology"/>
<evidence type="ECO:0000313" key="10">
    <source>
        <dbReference type="Proteomes" id="UP000015453"/>
    </source>
</evidence>
<dbReference type="InterPro" id="IPR029058">
    <property type="entry name" value="AB_hydrolase_fold"/>
</dbReference>
<dbReference type="PROSITE" id="PS00131">
    <property type="entry name" value="CARBOXYPEPT_SER_SER"/>
    <property type="match status" value="1"/>
</dbReference>
<evidence type="ECO:0000256" key="4">
    <source>
        <dbReference type="ARBA" id="ARBA00022645"/>
    </source>
</evidence>
<evidence type="ECO:0000256" key="6">
    <source>
        <dbReference type="ARBA" id="ARBA00022801"/>
    </source>
</evidence>
<sequence length="308" mass="34779">FLKNWLKKFPEFKGREFYLTGESYAGHYVPQLAQLLVQSKKLFDFKGIAIGNPLLDFDADFNSRGEFLWSHGLISDATLDQLDSVCNYSQIQRQGYKGEYTPVCYQVAKQLSSEMSRYIDSYDVTLDVCLSSVLLQAARLNQIQYQQEVDVCVEDEAVAYLNREDVHKALHARLVGVDKWSVCSRVLKYDRENLQIPTTSIVGSLVKAGIRVLVYSGDQDSVIPLLATRRNINELAKQLGLNATLSYGAWFYAKQVAGWTQSYGDFLSYATIRGASHEAPFSQPERSYALFSSFVEGKQLPQLDAITK</sequence>
<dbReference type="SUPFAM" id="SSF53474">
    <property type="entry name" value="alpha/beta-Hydrolases"/>
    <property type="match status" value="1"/>
</dbReference>
<dbReference type="GO" id="GO:0006508">
    <property type="term" value="P:proteolysis"/>
    <property type="evidence" value="ECO:0007669"/>
    <property type="project" value="UniProtKB-KW"/>
</dbReference>
<keyword evidence="7" id="KW-0325">Glycoprotein</keyword>
<dbReference type="EMBL" id="AUSU01000115">
    <property type="protein sequence ID" value="EPS74304.1"/>
    <property type="molecule type" value="Genomic_DNA"/>
</dbReference>
<dbReference type="PROSITE" id="PS00560">
    <property type="entry name" value="CARBOXYPEPT_SER_HIS"/>
    <property type="match status" value="1"/>
</dbReference>
<dbReference type="GO" id="GO:0004185">
    <property type="term" value="F:serine-type carboxypeptidase activity"/>
    <property type="evidence" value="ECO:0007669"/>
    <property type="project" value="UniProtKB-UniRule"/>
</dbReference>
<dbReference type="Gene3D" id="3.40.50.1820">
    <property type="entry name" value="alpha/beta hydrolase"/>
    <property type="match status" value="1"/>
</dbReference>